<name>A0A084B5Q3_STACB</name>
<evidence type="ECO:0000313" key="3">
    <source>
        <dbReference type="Proteomes" id="UP000028045"/>
    </source>
</evidence>
<evidence type="ECO:0000313" key="2">
    <source>
        <dbReference type="EMBL" id="KEY72882.1"/>
    </source>
</evidence>
<gene>
    <name evidence="2" type="ORF">S7711_11590</name>
</gene>
<accession>A0A084B5Q3</accession>
<feature type="non-terminal residue" evidence="2">
    <location>
        <position position="1"/>
    </location>
</feature>
<dbReference type="EMBL" id="KL648000">
    <property type="protein sequence ID" value="KEY72882.1"/>
    <property type="molecule type" value="Genomic_DNA"/>
</dbReference>
<dbReference type="Proteomes" id="UP000028045">
    <property type="component" value="Unassembled WGS sequence"/>
</dbReference>
<dbReference type="HOGENOM" id="CLU_3162567_0_0_1"/>
<sequence>LLQALPGSTVASTPPLLWPSRKTVPGRAGLSTPSRLCLRRKARSTKSR</sequence>
<evidence type="ECO:0000256" key="1">
    <source>
        <dbReference type="SAM" id="MobiDB-lite"/>
    </source>
</evidence>
<keyword evidence="3" id="KW-1185">Reference proteome</keyword>
<proteinExistence type="predicted"/>
<organism evidence="2 3">
    <name type="scientific">Stachybotrys chartarum (strain CBS 109288 / IBT 7711)</name>
    <name type="common">Toxic black mold</name>
    <name type="synonym">Stilbospora chartarum</name>
    <dbReference type="NCBI Taxonomy" id="1280523"/>
    <lineage>
        <taxon>Eukaryota</taxon>
        <taxon>Fungi</taxon>
        <taxon>Dikarya</taxon>
        <taxon>Ascomycota</taxon>
        <taxon>Pezizomycotina</taxon>
        <taxon>Sordariomycetes</taxon>
        <taxon>Hypocreomycetidae</taxon>
        <taxon>Hypocreales</taxon>
        <taxon>Stachybotryaceae</taxon>
        <taxon>Stachybotrys</taxon>
    </lineage>
</organism>
<feature type="non-terminal residue" evidence="2">
    <location>
        <position position="48"/>
    </location>
</feature>
<reference evidence="2 3" key="1">
    <citation type="journal article" date="2014" name="BMC Genomics">
        <title>Comparative genome sequencing reveals chemotype-specific gene clusters in the toxigenic black mold Stachybotrys.</title>
        <authorList>
            <person name="Semeiks J."/>
            <person name="Borek D."/>
            <person name="Otwinowski Z."/>
            <person name="Grishin N.V."/>
        </authorList>
    </citation>
    <scope>NUCLEOTIDE SEQUENCE [LARGE SCALE GENOMIC DNA]</scope>
    <source>
        <strain evidence="3">CBS 109288 / IBT 7711</strain>
    </source>
</reference>
<protein>
    <submittedName>
        <fullName evidence="2">Uncharacterized protein</fullName>
    </submittedName>
</protein>
<dbReference type="AlphaFoldDB" id="A0A084B5Q3"/>
<feature type="region of interest" description="Disordered" evidence="1">
    <location>
        <begin position="1"/>
        <end position="34"/>
    </location>
</feature>